<dbReference type="SUPFAM" id="SSF55874">
    <property type="entry name" value="ATPase domain of HSP90 chaperone/DNA topoisomerase II/histidine kinase"/>
    <property type="match status" value="1"/>
</dbReference>
<dbReference type="PANTHER" id="PTHR45436">
    <property type="entry name" value="SENSOR HISTIDINE KINASE YKOH"/>
    <property type="match status" value="1"/>
</dbReference>
<dbReference type="PROSITE" id="PS50109">
    <property type="entry name" value="HIS_KIN"/>
    <property type="match status" value="1"/>
</dbReference>
<proteinExistence type="predicted"/>
<evidence type="ECO:0000256" key="3">
    <source>
        <dbReference type="ARBA" id="ARBA00012438"/>
    </source>
</evidence>
<evidence type="ECO:0000256" key="5">
    <source>
        <dbReference type="ARBA" id="ARBA00022679"/>
    </source>
</evidence>
<keyword evidence="10 12" id="KW-0472">Membrane</keyword>
<dbReference type="GO" id="GO:0005886">
    <property type="term" value="C:plasma membrane"/>
    <property type="evidence" value="ECO:0007669"/>
    <property type="project" value="UniProtKB-SubCell"/>
</dbReference>
<feature type="region of interest" description="Disordered" evidence="11">
    <location>
        <begin position="91"/>
        <end position="113"/>
    </location>
</feature>
<dbReference type="Proteomes" id="UP000641386">
    <property type="component" value="Unassembled WGS sequence"/>
</dbReference>
<comment type="caution">
    <text evidence="14">The sequence shown here is derived from an EMBL/GenBank/DDBJ whole genome shotgun (WGS) entry which is preliminary data.</text>
</comment>
<evidence type="ECO:0000256" key="9">
    <source>
        <dbReference type="ARBA" id="ARBA00023012"/>
    </source>
</evidence>
<dbReference type="InterPro" id="IPR050428">
    <property type="entry name" value="TCS_sensor_his_kinase"/>
</dbReference>
<feature type="domain" description="Histidine kinase" evidence="13">
    <location>
        <begin position="247"/>
        <end position="460"/>
    </location>
</feature>
<evidence type="ECO:0000256" key="4">
    <source>
        <dbReference type="ARBA" id="ARBA00022553"/>
    </source>
</evidence>
<comment type="subcellular location">
    <subcellularLocation>
        <location evidence="2">Cell membrane</location>
    </subcellularLocation>
</comment>
<evidence type="ECO:0000259" key="13">
    <source>
        <dbReference type="PROSITE" id="PS50109"/>
    </source>
</evidence>
<keyword evidence="7" id="KW-0418">Kinase</keyword>
<sequence>MRLSTRIGLAVGCTVPLLVAASGWLLLHLVARDLHRVEDDHLRRRAAAIAPDARALLRATRNGRPKAADTRERQLFSSALDVGVRVLAPDATFSGGPQPDPSVSLPGQTSGPVTVRAGGRSWRALSRPLKGSSVSGTLWVFSPDTADRAQLGAVRRRVVLTALLAAPLSGLLAWGLAGSASAPLRRLTRRTAGLDPRTSAARLDHRPTGVTEVDELAATVRTVLARYDEQAARTAEALDTARSFSAAAAHELRTPLMSMGTNLDILAGHPDLPEPDRTEVLTDLGREHARLLGLLVMLRELGRGDLVEAEALGTVDVSEAADAAVAEARRRAPDALITLDAPPGLAVHGWEPGLRLLLDNLLGNALAHGRDAHGRLRVAVGVRGTDHQVVITVDDQGPGVPPEARERIFERFQRGPDSAGSGLGLTLVAQQTALHRGSVTVTDAPGGTGARFEVRLPSGTDSGGGSGGGELPGRRDWLIGTAGAAGTAGTKRSQSFPKDRP</sequence>
<feature type="compositionally biased region" description="Low complexity" evidence="11">
    <location>
        <begin position="480"/>
        <end position="490"/>
    </location>
</feature>
<dbReference type="InterPro" id="IPR003661">
    <property type="entry name" value="HisK_dim/P_dom"/>
</dbReference>
<dbReference type="InterPro" id="IPR005467">
    <property type="entry name" value="His_kinase_dom"/>
</dbReference>
<evidence type="ECO:0000256" key="1">
    <source>
        <dbReference type="ARBA" id="ARBA00000085"/>
    </source>
</evidence>
<keyword evidence="9" id="KW-0902">Two-component regulatory system</keyword>
<dbReference type="Pfam" id="PF00512">
    <property type="entry name" value="HisKA"/>
    <property type="match status" value="1"/>
</dbReference>
<feature type="region of interest" description="Disordered" evidence="11">
    <location>
        <begin position="442"/>
        <end position="501"/>
    </location>
</feature>
<feature type="compositionally biased region" description="Polar residues" evidence="11">
    <location>
        <begin position="491"/>
        <end position="501"/>
    </location>
</feature>
<evidence type="ECO:0000313" key="14">
    <source>
        <dbReference type="EMBL" id="GHE93439.1"/>
    </source>
</evidence>
<keyword evidence="15" id="KW-1185">Reference proteome</keyword>
<dbReference type="SMART" id="SM00387">
    <property type="entry name" value="HATPase_c"/>
    <property type="match status" value="1"/>
</dbReference>
<reference evidence="14" key="1">
    <citation type="journal article" date="2014" name="Int. J. Syst. Evol. Microbiol.">
        <title>Complete genome sequence of Corynebacterium casei LMG S-19264T (=DSM 44701T), isolated from a smear-ripened cheese.</title>
        <authorList>
            <consortium name="US DOE Joint Genome Institute (JGI-PGF)"/>
            <person name="Walter F."/>
            <person name="Albersmeier A."/>
            <person name="Kalinowski J."/>
            <person name="Ruckert C."/>
        </authorList>
    </citation>
    <scope>NUCLEOTIDE SEQUENCE</scope>
    <source>
        <strain evidence="14">JCM 3302</strain>
    </source>
</reference>
<accession>A0A919A962</accession>
<organism evidence="14 15">
    <name type="scientific">Streptomyces spiralis</name>
    <dbReference type="NCBI Taxonomy" id="66376"/>
    <lineage>
        <taxon>Bacteria</taxon>
        <taxon>Bacillati</taxon>
        <taxon>Actinomycetota</taxon>
        <taxon>Actinomycetes</taxon>
        <taxon>Kitasatosporales</taxon>
        <taxon>Streptomycetaceae</taxon>
        <taxon>Streptomyces</taxon>
    </lineage>
</organism>
<dbReference type="Gene3D" id="3.30.565.10">
    <property type="entry name" value="Histidine kinase-like ATPase, C-terminal domain"/>
    <property type="match status" value="1"/>
</dbReference>
<keyword evidence="6 12" id="KW-0812">Transmembrane</keyword>
<dbReference type="CDD" id="cd00082">
    <property type="entry name" value="HisKA"/>
    <property type="match status" value="1"/>
</dbReference>
<dbReference type="GO" id="GO:0000155">
    <property type="term" value="F:phosphorelay sensor kinase activity"/>
    <property type="evidence" value="ECO:0007669"/>
    <property type="project" value="InterPro"/>
</dbReference>
<keyword evidence="4" id="KW-0597">Phosphoprotein</keyword>
<dbReference type="Pfam" id="PF02518">
    <property type="entry name" value="HATPase_c"/>
    <property type="match status" value="1"/>
</dbReference>
<dbReference type="SUPFAM" id="SSF47384">
    <property type="entry name" value="Homodimeric domain of signal transducing histidine kinase"/>
    <property type="match status" value="1"/>
</dbReference>
<protein>
    <recommendedName>
        <fullName evidence="3">histidine kinase</fullName>
        <ecNumber evidence="3">2.7.13.3</ecNumber>
    </recommendedName>
</protein>
<dbReference type="SMART" id="SM00388">
    <property type="entry name" value="HisKA"/>
    <property type="match status" value="1"/>
</dbReference>
<evidence type="ECO:0000256" key="2">
    <source>
        <dbReference type="ARBA" id="ARBA00004236"/>
    </source>
</evidence>
<evidence type="ECO:0000313" key="15">
    <source>
        <dbReference type="Proteomes" id="UP000641386"/>
    </source>
</evidence>
<evidence type="ECO:0000256" key="7">
    <source>
        <dbReference type="ARBA" id="ARBA00022777"/>
    </source>
</evidence>
<feature type="compositionally biased region" description="Gly residues" evidence="11">
    <location>
        <begin position="461"/>
        <end position="471"/>
    </location>
</feature>
<name>A0A919A962_9ACTN</name>
<evidence type="ECO:0000256" key="11">
    <source>
        <dbReference type="SAM" id="MobiDB-lite"/>
    </source>
</evidence>
<dbReference type="InterPro" id="IPR036890">
    <property type="entry name" value="HATPase_C_sf"/>
</dbReference>
<dbReference type="InterPro" id="IPR004358">
    <property type="entry name" value="Sig_transdc_His_kin-like_C"/>
</dbReference>
<keyword evidence="5" id="KW-0808">Transferase</keyword>
<dbReference type="InterPro" id="IPR003594">
    <property type="entry name" value="HATPase_dom"/>
</dbReference>
<gene>
    <name evidence="14" type="ORF">GCM10014715_57200</name>
</gene>
<dbReference type="RefSeq" id="WP_189904761.1">
    <property type="nucleotide sequence ID" value="NZ_BNBC01000031.1"/>
</dbReference>
<reference evidence="14" key="2">
    <citation type="submission" date="2020-09" db="EMBL/GenBank/DDBJ databases">
        <authorList>
            <person name="Sun Q."/>
            <person name="Ohkuma M."/>
        </authorList>
    </citation>
    <scope>NUCLEOTIDE SEQUENCE</scope>
    <source>
        <strain evidence="14">JCM 3302</strain>
    </source>
</reference>
<evidence type="ECO:0000256" key="6">
    <source>
        <dbReference type="ARBA" id="ARBA00022692"/>
    </source>
</evidence>
<dbReference type="EMBL" id="BNBC01000031">
    <property type="protein sequence ID" value="GHE93439.1"/>
    <property type="molecule type" value="Genomic_DNA"/>
</dbReference>
<dbReference type="Gene3D" id="1.10.287.130">
    <property type="match status" value="1"/>
</dbReference>
<dbReference type="EC" id="2.7.13.3" evidence="3"/>
<comment type="catalytic activity">
    <reaction evidence="1">
        <text>ATP + protein L-histidine = ADP + protein N-phospho-L-histidine.</text>
        <dbReference type="EC" id="2.7.13.3"/>
    </reaction>
</comment>
<evidence type="ECO:0000256" key="10">
    <source>
        <dbReference type="ARBA" id="ARBA00023136"/>
    </source>
</evidence>
<evidence type="ECO:0000256" key="12">
    <source>
        <dbReference type="SAM" id="Phobius"/>
    </source>
</evidence>
<feature type="transmembrane region" description="Helical" evidence="12">
    <location>
        <begin position="158"/>
        <end position="177"/>
    </location>
</feature>
<keyword evidence="8 12" id="KW-1133">Transmembrane helix</keyword>
<dbReference type="PRINTS" id="PR00344">
    <property type="entry name" value="BCTRLSENSOR"/>
</dbReference>
<dbReference type="InterPro" id="IPR036097">
    <property type="entry name" value="HisK_dim/P_sf"/>
</dbReference>
<evidence type="ECO:0000256" key="8">
    <source>
        <dbReference type="ARBA" id="ARBA00022989"/>
    </source>
</evidence>
<feature type="transmembrane region" description="Helical" evidence="12">
    <location>
        <begin position="6"/>
        <end position="27"/>
    </location>
</feature>
<dbReference type="PANTHER" id="PTHR45436:SF16">
    <property type="entry name" value="HISTIDINE KINASE"/>
    <property type="match status" value="1"/>
</dbReference>
<dbReference type="AlphaFoldDB" id="A0A919A962"/>